<dbReference type="EMBL" id="JACCBU010000001">
    <property type="protein sequence ID" value="NYE70589.1"/>
    <property type="molecule type" value="Genomic_DNA"/>
</dbReference>
<keyword evidence="2" id="KW-1185">Reference proteome</keyword>
<dbReference type="RefSeq" id="WP_179750177.1">
    <property type="nucleotide sequence ID" value="NZ_JACCBU010000001.1"/>
</dbReference>
<dbReference type="Proteomes" id="UP000569914">
    <property type="component" value="Unassembled WGS sequence"/>
</dbReference>
<organism evidence="1 2">
    <name type="scientific">Microlunatus parietis</name>
    <dbReference type="NCBI Taxonomy" id="682979"/>
    <lineage>
        <taxon>Bacteria</taxon>
        <taxon>Bacillati</taxon>
        <taxon>Actinomycetota</taxon>
        <taxon>Actinomycetes</taxon>
        <taxon>Propionibacteriales</taxon>
        <taxon>Propionibacteriaceae</taxon>
        <taxon>Microlunatus</taxon>
    </lineage>
</organism>
<gene>
    <name evidence="1" type="ORF">BKA15_001918</name>
</gene>
<comment type="caution">
    <text evidence="1">The sequence shown here is derived from an EMBL/GenBank/DDBJ whole genome shotgun (WGS) entry which is preliminary data.</text>
</comment>
<proteinExistence type="predicted"/>
<evidence type="ECO:0000313" key="1">
    <source>
        <dbReference type="EMBL" id="NYE70589.1"/>
    </source>
</evidence>
<evidence type="ECO:0008006" key="3">
    <source>
        <dbReference type="Google" id="ProtNLM"/>
    </source>
</evidence>
<protein>
    <recommendedName>
        <fullName evidence="3">Carboxypeptidase regulatory-like domain-containing protein</fullName>
    </recommendedName>
</protein>
<dbReference type="AlphaFoldDB" id="A0A7Y9L8B4"/>
<accession>A0A7Y9L8B4</accession>
<name>A0A7Y9L8B4_9ACTN</name>
<reference evidence="1 2" key="1">
    <citation type="submission" date="2020-07" db="EMBL/GenBank/DDBJ databases">
        <title>Sequencing the genomes of 1000 actinobacteria strains.</title>
        <authorList>
            <person name="Klenk H.-P."/>
        </authorList>
    </citation>
    <scope>NUCLEOTIDE SEQUENCE [LARGE SCALE GENOMIC DNA]</scope>
    <source>
        <strain evidence="1 2">DSM 22083</strain>
    </source>
</reference>
<evidence type="ECO:0000313" key="2">
    <source>
        <dbReference type="Proteomes" id="UP000569914"/>
    </source>
</evidence>
<sequence length="165" mass="18382">MSRGDETLDDLDQEILAAIRDLYAATDPMPDDLPLEIEFQLSVQALHAEVAELQRSSAAANEPVWRDDQAIRTESLTFSCDRLTAMITMTNLDASSVRIDGWVTAPNCRVELRVRRADPGADPITYPLRADQDGRFVIEPVDRGMASFVFVDGTDRPVITPYVEL</sequence>